<dbReference type="STRING" id="36842.SAMN02194393_04346"/>
<evidence type="ECO:0000256" key="1">
    <source>
        <dbReference type="SAM" id="MobiDB-lite"/>
    </source>
</evidence>
<keyword evidence="4" id="KW-1185">Reference proteome</keyword>
<feature type="compositionally biased region" description="Basic and acidic residues" evidence="1">
    <location>
        <begin position="37"/>
        <end position="49"/>
    </location>
</feature>
<reference evidence="3 4" key="1">
    <citation type="submission" date="2017-02" db="EMBL/GenBank/DDBJ databases">
        <authorList>
            <person name="Peterson S.W."/>
        </authorList>
    </citation>
    <scope>NUCLEOTIDE SEQUENCE [LARGE SCALE GENOMIC DNA]</scope>
    <source>
        <strain evidence="3 4">M1</strain>
    </source>
</reference>
<gene>
    <name evidence="3" type="ORF">SAMN02194393_04346</name>
</gene>
<feature type="chain" id="PRO_5038948822" description="Lipoprotein" evidence="2">
    <location>
        <begin position="22"/>
        <end position="248"/>
    </location>
</feature>
<dbReference type="EMBL" id="FUZT01000013">
    <property type="protein sequence ID" value="SKC85234.1"/>
    <property type="molecule type" value="Genomic_DNA"/>
</dbReference>
<evidence type="ECO:0000313" key="3">
    <source>
        <dbReference type="EMBL" id="SKC85234.1"/>
    </source>
</evidence>
<protein>
    <recommendedName>
        <fullName evidence="5">Lipoprotein</fullName>
    </recommendedName>
</protein>
<dbReference type="PROSITE" id="PS51257">
    <property type="entry name" value="PROKAR_LIPOPROTEIN"/>
    <property type="match status" value="1"/>
</dbReference>
<dbReference type="AlphaFoldDB" id="A0A1T5MB69"/>
<dbReference type="OrthoDB" id="2067411at2"/>
<keyword evidence="2" id="KW-0732">Signal</keyword>
<evidence type="ECO:0000256" key="2">
    <source>
        <dbReference type="SAM" id="SignalP"/>
    </source>
</evidence>
<name>A0A1T5MB69_9FIRM</name>
<proteinExistence type="predicted"/>
<evidence type="ECO:0008006" key="5">
    <source>
        <dbReference type="Google" id="ProtNLM"/>
    </source>
</evidence>
<dbReference type="RefSeq" id="WP_079494611.1">
    <property type="nucleotide sequence ID" value="NZ_FUZT01000013.1"/>
</dbReference>
<feature type="signal peptide" evidence="2">
    <location>
        <begin position="1"/>
        <end position="21"/>
    </location>
</feature>
<feature type="region of interest" description="Disordered" evidence="1">
    <location>
        <begin position="30"/>
        <end position="49"/>
    </location>
</feature>
<accession>A0A1T5MB69</accession>
<evidence type="ECO:0000313" key="4">
    <source>
        <dbReference type="Proteomes" id="UP000190285"/>
    </source>
</evidence>
<organism evidence="3 4">
    <name type="scientific">Maledivibacter halophilus</name>
    <dbReference type="NCBI Taxonomy" id="36842"/>
    <lineage>
        <taxon>Bacteria</taxon>
        <taxon>Bacillati</taxon>
        <taxon>Bacillota</taxon>
        <taxon>Clostridia</taxon>
        <taxon>Peptostreptococcales</taxon>
        <taxon>Caminicellaceae</taxon>
        <taxon>Maledivibacter</taxon>
    </lineage>
</organism>
<sequence length="248" mass="28514">MRSISKKVFCILCILILAVSAVGCKTVDSEEPNVENNEAKEENENSSEKEVYNKDIAKYFPAVEGTVLRYYGTAEYGQTLTLNKVIENEEELRLAFKGEIDDLSDGEGPSKEELILEVEYVIDSDSVKEIYKNQELKHSQSIIREQIVLKSPIEEGKAWNQTVNIDGMEYEAETKIIEIFKDENGKNLVKTETLVKGMENYPEDTYKEVRVYKEDKGLVEFNKVILLEGLEGEEPYPFEFGYRLYEQE</sequence>
<dbReference type="Proteomes" id="UP000190285">
    <property type="component" value="Unassembled WGS sequence"/>
</dbReference>